<evidence type="ECO:0000256" key="1">
    <source>
        <dbReference type="ARBA" id="ARBA00004141"/>
    </source>
</evidence>
<name>A0A369L9L8_9ACTN</name>
<keyword evidence="2" id="KW-0813">Transport</keyword>
<dbReference type="InterPro" id="IPR001046">
    <property type="entry name" value="NRAMP_fam"/>
</dbReference>
<dbReference type="GO" id="GO:0034755">
    <property type="term" value="P:iron ion transmembrane transport"/>
    <property type="evidence" value="ECO:0007669"/>
    <property type="project" value="TreeGrafter"/>
</dbReference>
<feature type="transmembrane region" description="Helical" evidence="6">
    <location>
        <begin position="344"/>
        <end position="362"/>
    </location>
</feature>
<dbReference type="Gene3D" id="1.20.1740.10">
    <property type="entry name" value="Amino acid/polyamine transporter I"/>
    <property type="match status" value="1"/>
</dbReference>
<evidence type="ECO:0000256" key="3">
    <source>
        <dbReference type="ARBA" id="ARBA00022692"/>
    </source>
</evidence>
<organism evidence="7 8">
    <name type="scientific">Slackia isoflavoniconvertens</name>
    <dbReference type="NCBI Taxonomy" id="572010"/>
    <lineage>
        <taxon>Bacteria</taxon>
        <taxon>Bacillati</taxon>
        <taxon>Actinomycetota</taxon>
        <taxon>Coriobacteriia</taxon>
        <taxon>Eggerthellales</taxon>
        <taxon>Eggerthellaceae</taxon>
        <taxon>Slackia</taxon>
    </lineage>
</organism>
<dbReference type="GO" id="GO:0015086">
    <property type="term" value="F:cadmium ion transmembrane transporter activity"/>
    <property type="evidence" value="ECO:0007669"/>
    <property type="project" value="TreeGrafter"/>
</dbReference>
<protein>
    <submittedName>
        <fullName evidence="7">Manganese transporter</fullName>
    </submittedName>
</protein>
<dbReference type="PANTHER" id="PTHR11706:SF33">
    <property type="entry name" value="NATURAL RESISTANCE-ASSOCIATED MACROPHAGE PROTEIN 2"/>
    <property type="match status" value="1"/>
</dbReference>
<dbReference type="GO" id="GO:0005384">
    <property type="term" value="F:manganese ion transmembrane transporter activity"/>
    <property type="evidence" value="ECO:0007669"/>
    <property type="project" value="TreeGrafter"/>
</dbReference>
<feature type="transmembrane region" description="Helical" evidence="6">
    <location>
        <begin position="403"/>
        <end position="424"/>
    </location>
</feature>
<feature type="transmembrane region" description="Helical" evidence="6">
    <location>
        <begin position="81"/>
        <end position="101"/>
    </location>
</feature>
<reference evidence="7 8" key="1">
    <citation type="journal article" date="2018" name="Elife">
        <title>Discovery and characterization of a prevalent human gut bacterial enzyme sufficient for the inactivation of a family of plant toxins.</title>
        <authorList>
            <person name="Koppel N."/>
            <person name="Bisanz J.E."/>
            <person name="Pandelia M.E."/>
            <person name="Turnbaugh P.J."/>
            <person name="Balskus E.P."/>
        </authorList>
    </citation>
    <scope>NUCLEOTIDE SEQUENCE [LARGE SCALE GENOMIC DNA]</scope>
    <source>
        <strain evidence="7 8">OB21 GAM31</strain>
    </source>
</reference>
<keyword evidence="5 6" id="KW-0472">Membrane</keyword>
<feature type="transmembrane region" description="Helical" evidence="6">
    <location>
        <begin position="121"/>
        <end position="142"/>
    </location>
</feature>
<dbReference type="RefSeq" id="WP_114616421.1">
    <property type="nucleotide sequence ID" value="NZ_PPTO01000028.1"/>
</dbReference>
<proteinExistence type="predicted"/>
<evidence type="ECO:0000313" key="7">
    <source>
        <dbReference type="EMBL" id="RDB54658.1"/>
    </source>
</evidence>
<sequence>MSKVIEKLKNVGPGALVAAGFVGPGTVTTCTVSGASVGYTMLWALVFATVATIIFQEMAARVGIASQKGLGENIRDRIPNPVLKGLAIAIVIIAIFIGNVAYETGNITGGILGIQAVAPGIPMGAIVVVVGLLAAVVMFIGHYNLIEKVLTAIVVFMGVVFLVTALASNPDWGAIVSGMFTPQLPTNNSTGLMTAIGLVGTTIVPYNLFLHASSAAERWKDPEQISDARFDAVLSIALGGIISMAILICAAANLHPLWTTWEVDGATVAGITTAAGDQIASAKINGQVMALALTPLLGDWSTWMIGLGLLAAGFSSAITAPLSAAYAVNGVLGWGKGLKDAKFKIVWAIVLVCGCCMAIAWGKSPTQLILVAQAANAILLPIMAFFVIFCANGKDLGKFKNHAFANIVGVIIIVVTLFICYRNMTNFLTSLQTLIGM</sequence>
<evidence type="ECO:0000256" key="4">
    <source>
        <dbReference type="ARBA" id="ARBA00022989"/>
    </source>
</evidence>
<feature type="transmembrane region" description="Helical" evidence="6">
    <location>
        <begin position="39"/>
        <end position="60"/>
    </location>
</feature>
<keyword evidence="3 6" id="KW-0812">Transmembrane</keyword>
<accession>A0A369L9L8</accession>
<evidence type="ECO:0000256" key="6">
    <source>
        <dbReference type="SAM" id="Phobius"/>
    </source>
</evidence>
<comment type="subcellular location">
    <subcellularLocation>
        <location evidence="1">Membrane</location>
        <topology evidence="1">Multi-pass membrane protein</topology>
    </subcellularLocation>
</comment>
<feature type="transmembrane region" description="Helical" evidence="6">
    <location>
        <begin position="149"/>
        <end position="169"/>
    </location>
</feature>
<dbReference type="GO" id="GO:0005886">
    <property type="term" value="C:plasma membrane"/>
    <property type="evidence" value="ECO:0007669"/>
    <property type="project" value="TreeGrafter"/>
</dbReference>
<gene>
    <name evidence="7" type="ORF">C1881_10245</name>
</gene>
<dbReference type="Proteomes" id="UP000253975">
    <property type="component" value="Unassembled WGS sequence"/>
</dbReference>
<feature type="transmembrane region" description="Helical" evidence="6">
    <location>
        <begin position="189"/>
        <end position="209"/>
    </location>
</feature>
<dbReference type="NCBIfam" id="NF037982">
    <property type="entry name" value="Nramp_1"/>
    <property type="match status" value="1"/>
</dbReference>
<feature type="transmembrane region" description="Helical" evidence="6">
    <location>
        <begin position="230"/>
        <end position="254"/>
    </location>
</feature>
<evidence type="ECO:0000256" key="2">
    <source>
        <dbReference type="ARBA" id="ARBA00022448"/>
    </source>
</evidence>
<comment type="caution">
    <text evidence="7">The sequence shown here is derived from an EMBL/GenBank/DDBJ whole genome shotgun (WGS) entry which is preliminary data.</text>
</comment>
<dbReference type="EMBL" id="PPTO01000028">
    <property type="protein sequence ID" value="RDB54658.1"/>
    <property type="molecule type" value="Genomic_DNA"/>
</dbReference>
<evidence type="ECO:0000313" key="8">
    <source>
        <dbReference type="Proteomes" id="UP000253975"/>
    </source>
</evidence>
<feature type="transmembrane region" description="Helical" evidence="6">
    <location>
        <begin position="368"/>
        <end position="391"/>
    </location>
</feature>
<dbReference type="AlphaFoldDB" id="A0A369L9L8"/>
<evidence type="ECO:0000256" key="5">
    <source>
        <dbReference type="ARBA" id="ARBA00023136"/>
    </source>
</evidence>
<keyword evidence="4 6" id="KW-1133">Transmembrane helix</keyword>
<feature type="transmembrane region" description="Helical" evidence="6">
    <location>
        <begin position="303"/>
        <end position="332"/>
    </location>
</feature>
<dbReference type="PANTHER" id="PTHR11706">
    <property type="entry name" value="SOLUTE CARRIER PROTEIN FAMILY 11 MEMBER"/>
    <property type="match status" value="1"/>
</dbReference>
<dbReference type="Pfam" id="PF01566">
    <property type="entry name" value="Nramp"/>
    <property type="match status" value="1"/>
</dbReference>